<name>A0A0W7XA75_9ACTN</name>
<dbReference type="AlphaFoldDB" id="A0A0W7XA75"/>
<evidence type="ECO:0000256" key="1">
    <source>
        <dbReference type="ARBA" id="ARBA00022679"/>
    </source>
</evidence>
<dbReference type="Gene3D" id="3.40.630.30">
    <property type="match status" value="1"/>
</dbReference>
<evidence type="ECO:0000313" key="5">
    <source>
        <dbReference type="Proteomes" id="UP000054804"/>
    </source>
</evidence>
<dbReference type="CDD" id="cd04301">
    <property type="entry name" value="NAT_SF"/>
    <property type="match status" value="1"/>
</dbReference>
<dbReference type="InterPro" id="IPR016181">
    <property type="entry name" value="Acyl_CoA_acyltransferase"/>
</dbReference>
<dbReference type="PANTHER" id="PTHR43420:SF44">
    <property type="entry name" value="ACETYLTRANSFERASE YPEA"/>
    <property type="match status" value="1"/>
</dbReference>
<dbReference type="SUPFAM" id="SSF55729">
    <property type="entry name" value="Acyl-CoA N-acyltransferases (Nat)"/>
    <property type="match status" value="1"/>
</dbReference>
<reference evidence="4 5" key="1">
    <citation type="submission" date="2015-12" db="EMBL/GenBank/DDBJ databases">
        <title>Draft genome sequence of Streptomyces silvensis ATCC 53525, a producer of novel hormone antagonists.</title>
        <authorList>
            <person name="Johnston C.W."/>
            <person name="Li Y."/>
            <person name="Magarvey N.A."/>
        </authorList>
    </citation>
    <scope>NUCLEOTIDE SEQUENCE [LARGE SCALE GENOMIC DNA]</scope>
    <source>
        <strain evidence="4 5">ATCC 53525</strain>
    </source>
</reference>
<keyword evidence="2" id="KW-0012">Acyltransferase</keyword>
<dbReference type="PROSITE" id="PS51186">
    <property type="entry name" value="GNAT"/>
    <property type="match status" value="1"/>
</dbReference>
<comment type="caution">
    <text evidence="4">The sequence shown here is derived from an EMBL/GenBank/DDBJ whole genome shotgun (WGS) entry which is preliminary data.</text>
</comment>
<accession>A0A0W7XA75</accession>
<dbReference type="RefSeq" id="WP_058846377.1">
    <property type="nucleotide sequence ID" value="NZ_LOCL01000026.1"/>
</dbReference>
<evidence type="ECO:0000313" key="4">
    <source>
        <dbReference type="EMBL" id="KUF19881.1"/>
    </source>
</evidence>
<keyword evidence="5" id="KW-1185">Reference proteome</keyword>
<keyword evidence="1 4" id="KW-0808">Transferase</keyword>
<dbReference type="GO" id="GO:0016747">
    <property type="term" value="F:acyltransferase activity, transferring groups other than amino-acyl groups"/>
    <property type="evidence" value="ECO:0007669"/>
    <property type="project" value="InterPro"/>
</dbReference>
<protein>
    <submittedName>
        <fullName evidence="4">Acetyltransferase</fullName>
    </submittedName>
</protein>
<proteinExistence type="predicted"/>
<dbReference type="STRING" id="1765722.AT728_06060"/>
<dbReference type="Proteomes" id="UP000054804">
    <property type="component" value="Unassembled WGS sequence"/>
</dbReference>
<dbReference type="EMBL" id="LOCL01000026">
    <property type="protein sequence ID" value="KUF19881.1"/>
    <property type="molecule type" value="Genomic_DNA"/>
</dbReference>
<dbReference type="OrthoDB" id="9799092at2"/>
<dbReference type="InterPro" id="IPR000182">
    <property type="entry name" value="GNAT_dom"/>
</dbReference>
<dbReference type="InterPro" id="IPR050680">
    <property type="entry name" value="YpeA/RimI_acetyltransf"/>
</dbReference>
<feature type="domain" description="N-acetyltransferase" evidence="3">
    <location>
        <begin position="3"/>
        <end position="185"/>
    </location>
</feature>
<gene>
    <name evidence="4" type="ORF">AT728_06060</name>
</gene>
<evidence type="ECO:0000259" key="3">
    <source>
        <dbReference type="PROSITE" id="PS51186"/>
    </source>
</evidence>
<organism evidence="4 5">
    <name type="scientific">Streptomyces silvensis</name>
    <dbReference type="NCBI Taxonomy" id="1765722"/>
    <lineage>
        <taxon>Bacteria</taxon>
        <taxon>Bacillati</taxon>
        <taxon>Actinomycetota</taxon>
        <taxon>Actinomycetes</taxon>
        <taxon>Kitasatosporales</taxon>
        <taxon>Streptomycetaceae</taxon>
        <taxon>Streptomyces</taxon>
    </lineage>
</organism>
<evidence type="ECO:0000256" key="2">
    <source>
        <dbReference type="ARBA" id="ARBA00023315"/>
    </source>
</evidence>
<sequence>MEHLIRSVRAEDWQKVRELRLLALRDPAAPVAFLETYENAAAKPDAYWQERTEGAAVPSRTTRQFVAEGQDGDWAGSVTVLIEEPGTQGALGTERSPVRQAHLVGVFVRPEYRGTGVTEALFAAAVDWARASGDEGAGVERVRLFVHEDNPRAEAFYRKFGFVPSGAVVPVPGDPGAREREMVLEESVV</sequence>
<dbReference type="Pfam" id="PF00583">
    <property type="entry name" value="Acetyltransf_1"/>
    <property type="match status" value="1"/>
</dbReference>
<dbReference type="PANTHER" id="PTHR43420">
    <property type="entry name" value="ACETYLTRANSFERASE"/>
    <property type="match status" value="1"/>
</dbReference>